<comment type="caution">
    <text evidence="6">The sequence shown here is derived from an EMBL/GenBank/DDBJ whole genome shotgun (WGS) entry which is preliminary data.</text>
</comment>
<evidence type="ECO:0000256" key="2">
    <source>
        <dbReference type="ARBA" id="ARBA00022771"/>
    </source>
</evidence>
<evidence type="ECO:0000259" key="5">
    <source>
        <dbReference type="PROSITE" id="PS50103"/>
    </source>
</evidence>
<evidence type="ECO:0000256" key="4">
    <source>
        <dbReference type="PROSITE-ProRule" id="PRU00723"/>
    </source>
</evidence>
<dbReference type="Proteomes" id="UP001516400">
    <property type="component" value="Unassembled WGS sequence"/>
</dbReference>
<feature type="domain" description="C3H1-type" evidence="5">
    <location>
        <begin position="16"/>
        <end position="43"/>
    </location>
</feature>
<keyword evidence="2 4" id="KW-0863">Zinc-finger</keyword>
<feature type="zinc finger region" description="C3H1-type" evidence="4">
    <location>
        <begin position="16"/>
        <end position="43"/>
    </location>
</feature>
<dbReference type="SUPFAM" id="SSF90229">
    <property type="entry name" value="CCCH zinc finger"/>
    <property type="match status" value="1"/>
</dbReference>
<evidence type="ECO:0000256" key="1">
    <source>
        <dbReference type="ARBA" id="ARBA00022723"/>
    </source>
</evidence>
<dbReference type="EMBL" id="JABFTP020000185">
    <property type="protein sequence ID" value="KAL3288336.1"/>
    <property type="molecule type" value="Genomic_DNA"/>
</dbReference>
<evidence type="ECO:0000256" key="3">
    <source>
        <dbReference type="ARBA" id="ARBA00022833"/>
    </source>
</evidence>
<dbReference type="Gene3D" id="4.10.1000.10">
    <property type="entry name" value="Zinc finger, CCCH-type"/>
    <property type="match status" value="1"/>
</dbReference>
<evidence type="ECO:0000313" key="6">
    <source>
        <dbReference type="EMBL" id="KAL3288336.1"/>
    </source>
</evidence>
<organism evidence="6 7">
    <name type="scientific">Cryptolaemus montrouzieri</name>
    <dbReference type="NCBI Taxonomy" id="559131"/>
    <lineage>
        <taxon>Eukaryota</taxon>
        <taxon>Metazoa</taxon>
        <taxon>Ecdysozoa</taxon>
        <taxon>Arthropoda</taxon>
        <taxon>Hexapoda</taxon>
        <taxon>Insecta</taxon>
        <taxon>Pterygota</taxon>
        <taxon>Neoptera</taxon>
        <taxon>Endopterygota</taxon>
        <taxon>Coleoptera</taxon>
        <taxon>Polyphaga</taxon>
        <taxon>Cucujiformia</taxon>
        <taxon>Coccinelloidea</taxon>
        <taxon>Coccinellidae</taxon>
        <taxon>Scymninae</taxon>
        <taxon>Scymnini</taxon>
        <taxon>Cryptolaemus</taxon>
    </lineage>
</organism>
<gene>
    <name evidence="6" type="ORF">HHI36_002784</name>
</gene>
<dbReference type="PROSITE" id="PS50103">
    <property type="entry name" value="ZF_C3H1"/>
    <property type="match status" value="1"/>
</dbReference>
<protein>
    <recommendedName>
        <fullName evidence="5">C3H1-type domain-containing protein</fullName>
    </recommendedName>
</protein>
<dbReference type="InterPro" id="IPR036855">
    <property type="entry name" value="Znf_CCCH_sf"/>
</dbReference>
<proteinExistence type="predicted"/>
<reference evidence="6 7" key="1">
    <citation type="journal article" date="2021" name="BMC Biol.">
        <title>Horizontally acquired antibacterial genes associated with adaptive radiation of ladybird beetles.</title>
        <authorList>
            <person name="Li H.S."/>
            <person name="Tang X.F."/>
            <person name="Huang Y.H."/>
            <person name="Xu Z.Y."/>
            <person name="Chen M.L."/>
            <person name="Du X.Y."/>
            <person name="Qiu B.Y."/>
            <person name="Chen P.T."/>
            <person name="Zhang W."/>
            <person name="Slipinski A."/>
            <person name="Escalona H.E."/>
            <person name="Waterhouse R.M."/>
            <person name="Zwick A."/>
            <person name="Pang H."/>
        </authorList>
    </citation>
    <scope>NUCLEOTIDE SEQUENCE [LARGE SCALE GENOMIC DNA]</scope>
    <source>
        <strain evidence="6">SYSU2018</strain>
    </source>
</reference>
<keyword evidence="1 4" id="KW-0479">Metal-binding</keyword>
<dbReference type="Pfam" id="PF00642">
    <property type="entry name" value="zf-CCCH"/>
    <property type="match status" value="1"/>
</dbReference>
<dbReference type="AlphaFoldDB" id="A0ABD2PCF4"/>
<dbReference type="GO" id="GO:0008270">
    <property type="term" value="F:zinc ion binding"/>
    <property type="evidence" value="ECO:0007669"/>
    <property type="project" value="UniProtKB-KW"/>
</dbReference>
<accession>A0ABD2PCF4</accession>
<name>A0ABD2PCF4_9CUCU</name>
<sequence length="99" mass="11283">MEVVVCCFNPTPSRQGEKTVECYFHQQGRCEAGNKCRFLHSHRRPSLFWDRTVLRGGQCNDIQSPLKPTLSVPEHSRQSGPPTYVLERNGILPNSRVCI</sequence>
<evidence type="ECO:0000313" key="7">
    <source>
        <dbReference type="Proteomes" id="UP001516400"/>
    </source>
</evidence>
<dbReference type="InterPro" id="IPR000571">
    <property type="entry name" value="Znf_CCCH"/>
</dbReference>
<dbReference type="SMART" id="SM00356">
    <property type="entry name" value="ZnF_C3H1"/>
    <property type="match status" value="1"/>
</dbReference>
<keyword evidence="7" id="KW-1185">Reference proteome</keyword>
<keyword evidence="3 4" id="KW-0862">Zinc</keyword>